<protein>
    <submittedName>
        <fullName evidence="9">DMT family transporter</fullName>
    </submittedName>
</protein>
<dbReference type="Pfam" id="PF00892">
    <property type="entry name" value="EamA"/>
    <property type="match status" value="2"/>
</dbReference>
<evidence type="ECO:0000256" key="4">
    <source>
        <dbReference type="ARBA" id="ARBA00022989"/>
    </source>
</evidence>
<evidence type="ECO:0000256" key="3">
    <source>
        <dbReference type="ARBA" id="ARBA00022692"/>
    </source>
</evidence>
<evidence type="ECO:0000259" key="8">
    <source>
        <dbReference type="Pfam" id="PF00892"/>
    </source>
</evidence>
<accession>A0AAU7JV69</accession>
<keyword evidence="3 7" id="KW-0812">Transmembrane</keyword>
<evidence type="ECO:0000256" key="6">
    <source>
        <dbReference type="SAM" id="MobiDB-lite"/>
    </source>
</evidence>
<feature type="transmembrane region" description="Helical" evidence="7">
    <location>
        <begin position="114"/>
        <end position="135"/>
    </location>
</feature>
<feature type="transmembrane region" description="Helical" evidence="7">
    <location>
        <begin position="58"/>
        <end position="76"/>
    </location>
</feature>
<feature type="domain" description="EamA" evidence="8">
    <location>
        <begin position="59"/>
        <end position="187"/>
    </location>
</feature>
<dbReference type="InterPro" id="IPR000620">
    <property type="entry name" value="EamA_dom"/>
</dbReference>
<evidence type="ECO:0000256" key="5">
    <source>
        <dbReference type="ARBA" id="ARBA00023136"/>
    </source>
</evidence>
<gene>
    <name evidence="9" type="ORF">ABEG17_02105</name>
</gene>
<feature type="transmembrane region" description="Helical" evidence="7">
    <location>
        <begin position="141"/>
        <end position="161"/>
    </location>
</feature>
<sequence>MSSTTNTPPTGGATSNATSNVTSNATSSAAGHPSGGAPETATSTAPVRTTRVPWQAKYLMLALIWGSSFLLMKIGLRTMAPLQISGLRIYAGTATLLTLLAVTGGRLPRGRRTWAHLTVSGIFLTVLPFSLFALGEERVSSALAGIGNATTPIAALFFALLLLPSDRLSPRKVAAVLVGFVGVVVITQPWESAGRPDLLGFGMTLVAGACYGLGWTYNRRFLGGADLGGLSMPTALLVVGSVLMAPVLLVWWSLHRDTYAAPWSGHVDPTGGGWLTPVLCVLVLGVVGTGLAYMLQFDVVRGAGATVSTTVTYLIPVVSVILGVLVLDEHLAWPQLVGAAIVLVSAVVVGLPARRRQAPGEQPA</sequence>
<feature type="transmembrane region" description="Helical" evidence="7">
    <location>
        <begin position="230"/>
        <end position="254"/>
    </location>
</feature>
<dbReference type="PANTHER" id="PTHR32322">
    <property type="entry name" value="INNER MEMBRANE TRANSPORTER"/>
    <property type="match status" value="1"/>
</dbReference>
<proteinExistence type="inferred from homology"/>
<dbReference type="InterPro" id="IPR037185">
    <property type="entry name" value="EmrE-like"/>
</dbReference>
<dbReference type="SUPFAM" id="SSF103481">
    <property type="entry name" value="Multidrug resistance efflux transporter EmrE"/>
    <property type="match status" value="2"/>
</dbReference>
<dbReference type="AlphaFoldDB" id="A0AAU7JV69"/>
<feature type="transmembrane region" description="Helical" evidence="7">
    <location>
        <begin position="307"/>
        <end position="327"/>
    </location>
</feature>
<feature type="transmembrane region" description="Helical" evidence="7">
    <location>
        <begin position="82"/>
        <end position="102"/>
    </location>
</feature>
<dbReference type="InterPro" id="IPR050638">
    <property type="entry name" value="AA-Vitamin_Transporters"/>
</dbReference>
<keyword evidence="5 7" id="KW-0472">Membrane</keyword>
<name>A0AAU7JV69_9MICO</name>
<evidence type="ECO:0000256" key="7">
    <source>
        <dbReference type="SAM" id="Phobius"/>
    </source>
</evidence>
<reference evidence="9" key="1">
    <citation type="submission" date="2024-05" db="EMBL/GenBank/DDBJ databases">
        <authorList>
            <person name="Kim S."/>
            <person name="Heo J."/>
            <person name="Choi H."/>
            <person name="Choi Y."/>
            <person name="Kwon S.-W."/>
            <person name="Kim Y."/>
        </authorList>
    </citation>
    <scope>NUCLEOTIDE SEQUENCE</scope>
    <source>
        <strain evidence="9">KACC 23699</strain>
    </source>
</reference>
<feature type="transmembrane region" description="Helical" evidence="7">
    <location>
        <begin position="333"/>
        <end position="353"/>
    </location>
</feature>
<dbReference type="PANTHER" id="PTHR32322:SF2">
    <property type="entry name" value="EAMA DOMAIN-CONTAINING PROTEIN"/>
    <property type="match status" value="1"/>
</dbReference>
<evidence type="ECO:0000256" key="1">
    <source>
        <dbReference type="ARBA" id="ARBA00004141"/>
    </source>
</evidence>
<comment type="subcellular location">
    <subcellularLocation>
        <location evidence="1">Membrane</location>
        <topology evidence="1">Multi-pass membrane protein</topology>
    </subcellularLocation>
</comment>
<dbReference type="EMBL" id="CP157483">
    <property type="protein sequence ID" value="XBO44140.1"/>
    <property type="molecule type" value="Genomic_DNA"/>
</dbReference>
<dbReference type="GO" id="GO:0016020">
    <property type="term" value="C:membrane"/>
    <property type="evidence" value="ECO:0007669"/>
    <property type="project" value="UniProtKB-SubCell"/>
</dbReference>
<keyword evidence="4 7" id="KW-1133">Transmembrane helix</keyword>
<evidence type="ECO:0000313" key="9">
    <source>
        <dbReference type="EMBL" id="XBO44140.1"/>
    </source>
</evidence>
<organism evidence="9">
    <name type="scientific">Pedococcus sp. KACC 23699</name>
    <dbReference type="NCBI Taxonomy" id="3149228"/>
    <lineage>
        <taxon>Bacteria</taxon>
        <taxon>Bacillati</taxon>
        <taxon>Actinomycetota</taxon>
        <taxon>Actinomycetes</taxon>
        <taxon>Micrococcales</taxon>
        <taxon>Intrasporangiaceae</taxon>
        <taxon>Pedococcus</taxon>
    </lineage>
</organism>
<feature type="transmembrane region" description="Helical" evidence="7">
    <location>
        <begin position="173"/>
        <end position="192"/>
    </location>
</feature>
<dbReference type="RefSeq" id="WP_406831598.1">
    <property type="nucleotide sequence ID" value="NZ_CP157483.1"/>
</dbReference>
<feature type="transmembrane region" description="Helical" evidence="7">
    <location>
        <begin position="198"/>
        <end position="218"/>
    </location>
</feature>
<feature type="region of interest" description="Disordered" evidence="6">
    <location>
        <begin position="1"/>
        <end position="46"/>
    </location>
</feature>
<feature type="transmembrane region" description="Helical" evidence="7">
    <location>
        <begin position="274"/>
        <end position="295"/>
    </location>
</feature>
<evidence type="ECO:0000256" key="2">
    <source>
        <dbReference type="ARBA" id="ARBA00007362"/>
    </source>
</evidence>
<comment type="similarity">
    <text evidence="2">Belongs to the EamA transporter family.</text>
</comment>
<feature type="compositionally biased region" description="Low complexity" evidence="6">
    <location>
        <begin position="13"/>
        <end position="30"/>
    </location>
</feature>
<feature type="domain" description="EamA" evidence="8">
    <location>
        <begin position="200"/>
        <end position="349"/>
    </location>
</feature>